<dbReference type="PANTHER" id="PTHR11616:SF295">
    <property type="entry name" value="SODIUM: NEUROTRANSMITTER SYMPORTER FAMILY"/>
    <property type="match status" value="1"/>
</dbReference>
<gene>
    <name evidence="11" type="ORF">RUM43_008002</name>
</gene>
<keyword evidence="6 10" id="KW-1133">Transmembrane helix</keyword>
<reference evidence="11 12" key="1">
    <citation type="submission" date="2023-10" db="EMBL/GenBank/DDBJ databases">
        <title>Genomes of two closely related lineages of the louse Polyplax serrata with different host specificities.</title>
        <authorList>
            <person name="Martinu J."/>
            <person name="Tarabai H."/>
            <person name="Stefka J."/>
            <person name="Hypsa V."/>
        </authorList>
    </citation>
    <scope>NUCLEOTIDE SEQUENCE [LARGE SCALE GENOMIC DNA]</scope>
    <source>
        <strain evidence="11">HR10_N</strain>
    </source>
</reference>
<dbReference type="PANTHER" id="PTHR11616">
    <property type="entry name" value="SODIUM/CHLORIDE DEPENDENT TRANSPORTER"/>
    <property type="match status" value="1"/>
</dbReference>
<keyword evidence="7 10" id="KW-0472">Membrane</keyword>
<feature type="transmembrane region" description="Helical" evidence="10">
    <location>
        <begin position="352"/>
        <end position="374"/>
    </location>
</feature>
<name>A0AAN8PYA0_POLSC</name>
<keyword evidence="3" id="KW-0813">Transport</keyword>
<dbReference type="AlphaFoldDB" id="A0AAN8PYA0"/>
<evidence type="ECO:0000256" key="6">
    <source>
        <dbReference type="ARBA" id="ARBA00022989"/>
    </source>
</evidence>
<dbReference type="InterPro" id="IPR000175">
    <property type="entry name" value="Na/ntran_symport"/>
</dbReference>
<dbReference type="GO" id="GO:0015179">
    <property type="term" value="F:L-amino acid transmembrane transporter activity"/>
    <property type="evidence" value="ECO:0007669"/>
    <property type="project" value="TreeGrafter"/>
</dbReference>
<evidence type="ECO:0000256" key="2">
    <source>
        <dbReference type="ARBA" id="ARBA00006459"/>
    </source>
</evidence>
<evidence type="ECO:0000256" key="3">
    <source>
        <dbReference type="ARBA" id="ARBA00022448"/>
    </source>
</evidence>
<dbReference type="PROSITE" id="PS50267">
    <property type="entry name" value="NA_NEUROTRAN_SYMP_3"/>
    <property type="match status" value="1"/>
</dbReference>
<feature type="coiled-coil region" evidence="9">
    <location>
        <begin position="634"/>
        <end position="671"/>
    </location>
</feature>
<dbReference type="Pfam" id="PF00209">
    <property type="entry name" value="SNF"/>
    <property type="match status" value="1"/>
</dbReference>
<keyword evidence="4 10" id="KW-0812">Transmembrane</keyword>
<dbReference type="EMBL" id="JAWJWE010000003">
    <property type="protein sequence ID" value="KAK6639727.1"/>
    <property type="molecule type" value="Genomic_DNA"/>
</dbReference>
<evidence type="ECO:0000256" key="5">
    <source>
        <dbReference type="ARBA" id="ARBA00022847"/>
    </source>
</evidence>
<keyword evidence="5" id="KW-0769">Symport</keyword>
<organism evidence="11 12">
    <name type="scientific">Polyplax serrata</name>
    <name type="common">Common mouse louse</name>
    <dbReference type="NCBI Taxonomy" id="468196"/>
    <lineage>
        <taxon>Eukaryota</taxon>
        <taxon>Metazoa</taxon>
        <taxon>Ecdysozoa</taxon>
        <taxon>Arthropoda</taxon>
        <taxon>Hexapoda</taxon>
        <taxon>Insecta</taxon>
        <taxon>Pterygota</taxon>
        <taxon>Neoptera</taxon>
        <taxon>Paraneoptera</taxon>
        <taxon>Psocodea</taxon>
        <taxon>Troctomorpha</taxon>
        <taxon>Phthiraptera</taxon>
        <taxon>Anoplura</taxon>
        <taxon>Polyplacidae</taxon>
        <taxon>Polyplax</taxon>
    </lineage>
</organism>
<proteinExistence type="inferred from homology"/>
<evidence type="ECO:0000256" key="10">
    <source>
        <dbReference type="SAM" id="Phobius"/>
    </source>
</evidence>
<evidence type="ECO:0000256" key="7">
    <source>
        <dbReference type="ARBA" id="ARBA00023136"/>
    </source>
</evidence>
<feature type="transmembrane region" description="Helical" evidence="10">
    <location>
        <begin position="483"/>
        <end position="505"/>
    </location>
</feature>
<keyword evidence="9" id="KW-0175">Coiled coil</keyword>
<evidence type="ECO:0000256" key="9">
    <source>
        <dbReference type="SAM" id="Coils"/>
    </source>
</evidence>
<evidence type="ECO:0000256" key="1">
    <source>
        <dbReference type="ARBA" id="ARBA00004141"/>
    </source>
</evidence>
<dbReference type="InterPro" id="IPR037272">
    <property type="entry name" value="SNS_sf"/>
</dbReference>
<comment type="similarity">
    <text evidence="2">Belongs to the sodium:neurotransmitter symporter (SNF) (TC 2.A.22) family.</text>
</comment>
<accession>A0AAN8PYA0</accession>
<evidence type="ECO:0000313" key="11">
    <source>
        <dbReference type="EMBL" id="KAK6639727.1"/>
    </source>
</evidence>
<evidence type="ECO:0000256" key="4">
    <source>
        <dbReference type="ARBA" id="ARBA00022692"/>
    </source>
</evidence>
<protein>
    <submittedName>
        <fullName evidence="11">Uncharacterized protein</fullName>
    </submittedName>
</protein>
<dbReference type="SUPFAM" id="SSF161070">
    <property type="entry name" value="SNF-like"/>
    <property type="match status" value="1"/>
</dbReference>
<feature type="transmembrane region" description="Helical" evidence="10">
    <location>
        <begin position="91"/>
        <end position="113"/>
    </location>
</feature>
<dbReference type="Proteomes" id="UP001372834">
    <property type="component" value="Unassembled WGS sequence"/>
</dbReference>
<sequence>MVNINNLSAALEKEELYKTDSTGSIHDSIHSKSAVTFSVSDESPDGVQDDSKFQWKSQWQHAMFFVAYTTTWLSLSKFACVDKSSTEKRASVIQIVIMFLFFGLPVLFTQIFIGQFTQRGCFVLGEMMPIAYGLGIFLLLNTFIGAVLNVYYCTFLLYYVFVAIYNHPVPPWMLCLRQYLDVTPNCVGMRKIDECKSCDSPNLAFNDSCYDRKLNNLSAALFFEYMVLTYNETEHTQLLNPPSIKFIVHLILSVVLLCILIVKSLKDLDGAVRIWNLFCFSSLILMIIAILFSTMRLHGIHEFFNVSWETLLSLRPWLNSVSTNIFILKLHEAGNILFGSYTPVTVNTGLRTTYICWIQLVLYATINTFLFILLDFLLCRLNTTIQSFIDLPEELYAIVLYPQALGLLAATSVWSSLFFLIAYGTTLQTATLQIIIIEGTLSSEIINPSYFIYTRFFILVFIIAVCILLGTPQFESLLPYYHSYINICKLCAVFLFLCVLVLYGFQRLSDDVFFLQHNRPPFYYKLLWFICLLTSGLSFLSIIVTGSYSGPRILYHFLICFMLFTIVGGFLVMFFKYLKMKDLLSLLRPADTWGPSDPDVRLDRRLFNPRYEVRYRRKVEKCKHKCLLNSTVLRKTMERELTLINNVMLEIEENEENTKIKQVEIEQLRQHKNIMSKCLSERIPEDLIFVPKRHS</sequence>
<feature type="transmembrane region" description="Helical" evidence="10">
    <location>
        <begin position="395"/>
        <end position="414"/>
    </location>
</feature>
<feature type="transmembrane region" description="Helical" evidence="10">
    <location>
        <begin position="274"/>
        <end position="295"/>
    </location>
</feature>
<dbReference type="GO" id="GO:0005886">
    <property type="term" value="C:plasma membrane"/>
    <property type="evidence" value="ECO:0007669"/>
    <property type="project" value="TreeGrafter"/>
</dbReference>
<comment type="subcellular location">
    <subcellularLocation>
        <location evidence="1">Membrane</location>
        <topology evidence="1">Multi-pass membrane protein</topology>
    </subcellularLocation>
</comment>
<evidence type="ECO:0000313" key="12">
    <source>
        <dbReference type="Proteomes" id="UP001372834"/>
    </source>
</evidence>
<feature type="transmembrane region" description="Helical" evidence="10">
    <location>
        <begin position="526"/>
        <end position="548"/>
    </location>
</feature>
<feature type="transmembrane region" description="Helical" evidence="10">
    <location>
        <begin position="134"/>
        <end position="161"/>
    </location>
</feature>
<evidence type="ECO:0000256" key="8">
    <source>
        <dbReference type="PIRSR" id="PIRSR600175-2"/>
    </source>
</evidence>
<comment type="caution">
    <text evidence="11">The sequence shown here is derived from an EMBL/GenBank/DDBJ whole genome shotgun (WGS) entry which is preliminary data.</text>
</comment>
<keyword evidence="8" id="KW-1015">Disulfide bond</keyword>
<feature type="transmembrane region" description="Helical" evidence="10">
    <location>
        <begin position="450"/>
        <end position="471"/>
    </location>
</feature>
<dbReference type="GO" id="GO:0089718">
    <property type="term" value="P:amino acid import across plasma membrane"/>
    <property type="evidence" value="ECO:0007669"/>
    <property type="project" value="TreeGrafter"/>
</dbReference>
<feature type="transmembrane region" description="Helical" evidence="10">
    <location>
        <begin position="244"/>
        <end position="262"/>
    </location>
</feature>
<feature type="disulfide bond" evidence="8">
    <location>
        <begin position="175"/>
        <end position="186"/>
    </location>
</feature>
<dbReference type="GO" id="GO:0005283">
    <property type="term" value="F:amino acid:sodium symporter activity"/>
    <property type="evidence" value="ECO:0007669"/>
    <property type="project" value="TreeGrafter"/>
</dbReference>
<feature type="transmembrane region" description="Helical" evidence="10">
    <location>
        <begin position="554"/>
        <end position="578"/>
    </location>
</feature>